<dbReference type="InterPro" id="IPR001356">
    <property type="entry name" value="HD"/>
</dbReference>
<evidence type="ECO:0000256" key="5">
    <source>
        <dbReference type="PROSITE-ProRule" id="PRU00108"/>
    </source>
</evidence>
<evidence type="ECO:0000313" key="8">
    <source>
        <dbReference type="EMBL" id="CAE6454776.1"/>
    </source>
</evidence>
<evidence type="ECO:0000256" key="3">
    <source>
        <dbReference type="ARBA" id="ARBA00023155"/>
    </source>
</evidence>
<reference evidence="8" key="1">
    <citation type="submission" date="2021-01" db="EMBL/GenBank/DDBJ databases">
        <authorList>
            <person name="Kaushik A."/>
        </authorList>
    </citation>
    <scope>NUCLEOTIDE SEQUENCE</scope>
    <source>
        <strain evidence="8">AG3-T5</strain>
    </source>
</reference>
<feature type="region of interest" description="Disordered" evidence="6">
    <location>
        <begin position="91"/>
        <end position="154"/>
    </location>
</feature>
<feature type="compositionally biased region" description="Polar residues" evidence="6">
    <location>
        <begin position="618"/>
        <end position="630"/>
    </location>
</feature>
<feature type="compositionally biased region" description="Basic and acidic residues" evidence="6">
    <location>
        <begin position="310"/>
        <end position="326"/>
    </location>
</feature>
<feature type="region of interest" description="Disordered" evidence="6">
    <location>
        <begin position="654"/>
        <end position="702"/>
    </location>
</feature>
<dbReference type="AlphaFoldDB" id="A0A8H3BDY2"/>
<feature type="region of interest" description="Disordered" evidence="6">
    <location>
        <begin position="717"/>
        <end position="846"/>
    </location>
</feature>
<feature type="compositionally biased region" description="Polar residues" evidence="6">
    <location>
        <begin position="437"/>
        <end position="448"/>
    </location>
</feature>
<evidence type="ECO:0000256" key="2">
    <source>
        <dbReference type="ARBA" id="ARBA00023125"/>
    </source>
</evidence>
<dbReference type="PROSITE" id="PS50071">
    <property type="entry name" value="HOMEOBOX_2"/>
    <property type="match status" value="1"/>
</dbReference>
<dbReference type="GO" id="GO:0005634">
    <property type="term" value="C:nucleus"/>
    <property type="evidence" value="ECO:0007669"/>
    <property type="project" value="UniProtKB-SubCell"/>
</dbReference>
<dbReference type="SUPFAM" id="SSF46689">
    <property type="entry name" value="Homeodomain-like"/>
    <property type="match status" value="1"/>
</dbReference>
<feature type="compositionally biased region" description="Basic and acidic residues" evidence="6">
    <location>
        <begin position="800"/>
        <end position="811"/>
    </location>
</feature>
<dbReference type="Proteomes" id="UP000663841">
    <property type="component" value="Unassembled WGS sequence"/>
</dbReference>
<feature type="region of interest" description="Disordered" evidence="6">
    <location>
        <begin position="412"/>
        <end position="485"/>
    </location>
</feature>
<evidence type="ECO:0000313" key="9">
    <source>
        <dbReference type="Proteomes" id="UP000663841"/>
    </source>
</evidence>
<feature type="compositionally biased region" description="Basic residues" evidence="6">
    <location>
        <begin position="727"/>
        <end position="740"/>
    </location>
</feature>
<feature type="compositionally biased region" description="Pro residues" evidence="6">
    <location>
        <begin position="770"/>
        <end position="785"/>
    </location>
</feature>
<proteinExistence type="inferred from homology"/>
<dbReference type="Pfam" id="PF05920">
    <property type="entry name" value="Homeobox_KN"/>
    <property type="match status" value="1"/>
</dbReference>
<comment type="similarity">
    <text evidence="1">Belongs to the TALE/M-ATYP homeobox family.</text>
</comment>
<feature type="compositionally biased region" description="Basic and acidic residues" evidence="6">
    <location>
        <begin position="344"/>
        <end position="353"/>
    </location>
</feature>
<feature type="domain" description="Homeobox" evidence="7">
    <location>
        <begin position="161"/>
        <end position="208"/>
    </location>
</feature>
<feature type="compositionally biased region" description="Basic residues" evidence="6">
    <location>
        <begin position="98"/>
        <end position="114"/>
    </location>
</feature>
<sequence length="897" mass="100302">MDTCSSDTDIITELWCLQSRFLESLNSGASVCKAVGDQIKATFDRARQCLVQSHAPAALAQVMAVVARTCLTYTQFEEEGIAVEENLTTSINDSKAGKNGHVRKSGKKSKRGHKSPVGNPKRRTDTSKSGSKKSSIHDINSKKSRNVTAPPTDSMKFGPCRDFFLSHLGDPYPTTVQKHQILKQSSPDFTLRSLNLWFVNIRRRSKWMDIFKKHAGSKRDAMRDLVARVEAQVAGRPAPNPLPSGATPPGCKVDQTVVEEVMAMRAIVDMVSREVYGEGWDQILQIRPWTDEEVRAHEERKKATRRHARESKVDSEKRKRERERNKNHSVNATESIGNGSNKKLSREFRKRDDEDGSEGSLKRRRSKDTDFDETLEPKKRKLKVPKFDDMGNPLTKEQRKAIKRAMIAAQAEANPLKRKSPELHDPTGTLNDGPVDTSPNTIRPTSPRQPGPRTDCPQPGYGGFALPSDPQPASAPANETPAPEVPRRFSQQLAAFALESGMFDNQNFELFTADTFPGMEVDVHPGSGVSSSTRDMPNNNTFGTGMHNAVNDFGVNAQQPSLHLNTNASATGSMSVSPIQSQLQTPMQQFATPTQHHAPSFEFAPFSDHSHSMHDSSNFGPSSQHSNADSNDMSWINAALEQLPSQHDVARMNNAPHFPGQGSEFGSQVHYPPQYNHQHTSDSSKTLRPPSHAHPIRHPRLRHPCHHLRLVRYFPNHRASLPPNHQQGHRLLKPPQRHRAPGSLWQTPHSQPSQPRYATPGPSTYTQPPVSFPTPHPPHSYPSPATPQYSQPQTYTPAQYDERPQERRSDLAPDNAPYGQRYQPEQPMYQEPPQSPPTPQIATKNAFKEREAEFARAQEALQAQFRKEQEEQLARFMRAQEDLRNQILGSNSGSRSS</sequence>
<keyword evidence="2 5" id="KW-0238">DNA-binding</keyword>
<evidence type="ECO:0000256" key="1">
    <source>
        <dbReference type="ARBA" id="ARBA00005800"/>
    </source>
</evidence>
<gene>
    <name evidence="8" type="ORF">RDB_LOCUS135010</name>
</gene>
<feature type="region of interest" description="Disordered" evidence="6">
    <location>
        <begin position="593"/>
        <end position="630"/>
    </location>
</feature>
<evidence type="ECO:0000259" key="7">
    <source>
        <dbReference type="PROSITE" id="PS50071"/>
    </source>
</evidence>
<protein>
    <recommendedName>
        <fullName evidence="7">Homeobox domain-containing protein</fullName>
    </recommendedName>
</protein>
<feature type="region of interest" description="Disordered" evidence="6">
    <location>
        <begin position="293"/>
        <end position="393"/>
    </location>
</feature>
<dbReference type="InterPro" id="IPR008422">
    <property type="entry name" value="KN_HD"/>
</dbReference>
<evidence type="ECO:0000256" key="4">
    <source>
        <dbReference type="ARBA" id="ARBA00023242"/>
    </source>
</evidence>
<keyword evidence="4 5" id="KW-0539">Nucleus</keyword>
<organism evidence="8 9">
    <name type="scientific">Rhizoctonia solani</name>
    <dbReference type="NCBI Taxonomy" id="456999"/>
    <lineage>
        <taxon>Eukaryota</taxon>
        <taxon>Fungi</taxon>
        <taxon>Dikarya</taxon>
        <taxon>Basidiomycota</taxon>
        <taxon>Agaricomycotina</taxon>
        <taxon>Agaricomycetes</taxon>
        <taxon>Cantharellales</taxon>
        <taxon>Ceratobasidiaceae</taxon>
        <taxon>Rhizoctonia</taxon>
    </lineage>
</organism>
<evidence type="ECO:0000256" key="6">
    <source>
        <dbReference type="SAM" id="MobiDB-lite"/>
    </source>
</evidence>
<feature type="compositionally biased region" description="Polar residues" evidence="6">
    <location>
        <begin position="788"/>
        <end position="797"/>
    </location>
</feature>
<dbReference type="EMBL" id="CAJMWW010000176">
    <property type="protein sequence ID" value="CAE6454776.1"/>
    <property type="molecule type" value="Genomic_DNA"/>
</dbReference>
<dbReference type="InterPro" id="IPR009057">
    <property type="entry name" value="Homeodomain-like_sf"/>
</dbReference>
<feature type="compositionally biased region" description="Polar residues" evidence="6">
    <location>
        <begin position="328"/>
        <end position="342"/>
    </location>
</feature>
<name>A0A8H3BDY2_9AGAM</name>
<feature type="compositionally biased region" description="Polar residues" evidence="6">
    <location>
        <begin position="744"/>
        <end position="767"/>
    </location>
</feature>
<dbReference type="GO" id="GO:0003677">
    <property type="term" value="F:DNA binding"/>
    <property type="evidence" value="ECO:0007669"/>
    <property type="project" value="UniProtKB-UniRule"/>
</dbReference>
<feature type="compositionally biased region" description="Polar residues" evidence="6">
    <location>
        <begin position="675"/>
        <end position="686"/>
    </location>
</feature>
<feature type="DNA-binding region" description="Homeobox" evidence="5">
    <location>
        <begin position="163"/>
        <end position="209"/>
    </location>
</feature>
<keyword evidence="3 5" id="KW-0371">Homeobox</keyword>
<dbReference type="GO" id="GO:0006355">
    <property type="term" value="P:regulation of DNA-templated transcription"/>
    <property type="evidence" value="ECO:0007669"/>
    <property type="project" value="InterPro"/>
</dbReference>
<comment type="subcellular location">
    <subcellularLocation>
        <location evidence="5">Nucleus</location>
    </subcellularLocation>
</comment>
<comment type="caution">
    <text evidence="8">The sequence shown here is derived from an EMBL/GenBank/DDBJ whole genome shotgun (WGS) entry which is preliminary data.</text>
</comment>
<accession>A0A8H3BDY2</accession>
<dbReference type="Gene3D" id="1.10.10.60">
    <property type="entry name" value="Homeodomain-like"/>
    <property type="match status" value="1"/>
</dbReference>
<feature type="compositionally biased region" description="Low complexity" evidence="6">
    <location>
        <begin position="820"/>
        <end position="832"/>
    </location>
</feature>